<feature type="transmembrane region" description="Helical" evidence="2">
    <location>
        <begin position="20"/>
        <end position="44"/>
    </location>
</feature>
<dbReference type="RefSeq" id="WP_151091976.1">
    <property type="nucleotide sequence ID" value="NZ_JBLZNM010000001.1"/>
</dbReference>
<gene>
    <name evidence="3" type="ORF">F3W84_05460</name>
</gene>
<evidence type="ECO:0000256" key="2">
    <source>
        <dbReference type="SAM" id="Phobius"/>
    </source>
</evidence>
<feature type="region of interest" description="Disordered" evidence="1">
    <location>
        <begin position="47"/>
        <end position="71"/>
    </location>
</feature>
<organism evidence="3 4">
    <name type="scientific">Ochrobactrum quorumnocens</name>
    <dbReference type="NCBI Taxonomy" id="271865"/>
    <lineage>
        <taxon>Bacteria</taxon>
        <taxon>Pseudomonadati</taxon>
        <taxon>Pseudomonadota</taxon>
        <taxon>Alphaproteobacteria</taxon>
        <taxon>Hyphomicrobiales</taxon>
        <taxon>Brucellaceae</taxon>
        <taxon>Brucella/Ochrobactrum group</taxon>
        <taxon>Ochrobactrum</taxon>
    </lineage>
</organism>
<evidence type="ECO:0000313" key="3">
    <source>
        <dbReference type="EMBL" id="KAA9369585.1"/>
    </source>
</evidence>
<keyword evidence="4" id="KW-1185">Reference proteome</keyword>
<name>A0A5N1K8I0_9HYPH</name>
<proteinExistence type="predicted"/>
<evidence type="ECO:0000256" key="1">
    <source>
        <dbReference type="SAM" id="MobiDB-lite"/>
    </source>
</evidence>
<keyword evidence="2" id="KW-1133">Transmembrane helix</keyword>
<dbReference type="EMBL" id="VYXQ01000004">
    <property type="protein sequence ID" value="KAA9369585.1"/>
    <property type="molecule type" value="Genomic_DNA"/>
</dbReference>
<accession>A0A5N1K8I0</accession>
<sequence length="71" mass="7364">MKQVSPREARQGREGKPVLIILLVSIAAAAVVWFLVEIFGNVIAPDVPSNSEGSIPPAATETVPPASGQGQ</sequence>
<comment type="caution">
    <text evidence="3">The sequence shown here is derived from an EMBL/GenBank/DDBJ whole genome shotgun (WGS) entry which is preliminary data.</text>
</comment>
<keyword evidence="2" id="KW-0812">Transmembrane</keyword>
<protein>
    <submittedName>
        <fullName evidence="3">Uncharacterized protein</fullName>
    </submittedName>
</protein>
<evidence type="ECO:0000313" key="4">
    <source>
        <dbReference type="Proteomes" id="UP000327108"/>
    </source>
</evidence>
<keyword evidence="2" id="KW-0472">Membrane</keyword>
<dbReference type="AlphaFoldDB" id="A0A5N1K8I0"/>
<reference evidence="3 4" key="1">
    <citation type="submission" date="2019-09" db="EMBL/GenBank/DDBJ databases">
        <title>Biological control of the noxious weed angled onion (Allium triquetrum) thwarted by endophytic bacteria in Victoria, Australia.</title>
        <authorList>
            <person name="Tehranchian P."/>
            <person name="Adair R.J."/>
            <person name="Van T.H."/>
            <person name="Morrison P.D."/>
            <person name="Williams H."/>
            <person name="Lawrie A.C."/>
        </authorList>
    </citation>
    <scope>NUCLEOTIDE SEQUENCE [LARGE SCALE GENOMIC DNA]</scope>
    <source>
        <strain evidence="3 4">RPTAtOch1</strain>
    </source>
</reference>
<dbReference type="Proteomes" id="UP000327108">
    <property type="component" value="Unassembled WGS sequence"/>
</dbReference>